<proteinExistence type="predicted"/>
<sequence length="38" mass="4310">PRTLPLSERNLLIIPFTHQNSCFQFSIHPATGLPFKTS</sequence>
<evidence type="ECO:0000313" key="1">
    <source>
        <dbReference type="EMBL" id="SBQ45729.1"/>
    </source>
</evidence>
<dbReference type="EMBL" id="HAEA01017248">
    <property type="protein sequence ID" value="SBQ45729.1"/>
    <property type="molecule type" value="Transcribed_RNA"/>
</dbReference>
<dbReference type="AlphaFoldDB" id="A0A1A8EIM1"/>
<protein>
    <submittedName>
        <fullName evidence="1">Uncharacterized protein</fullName>
    </submittedName>
</protein>
<reference evidence="1" key="1">
    <citation type="submission" date="2016-05" db="EMBL/GenBank/DDBJ databases">
        <authorList>
            <person name="Lavstsen T."/>
            <person name="Jespersen J.S."/>
        </authorList>
    </citation>
    <scope>NUCLEOTIDE SEQUENCE</scope>
    <source>
        <tissue evidence="1">Brain</tissue>
    </source>
</reference>
<reference evidence="1" key="2">
    <citation type="submission" date="2016-06" db="EMBL/GenBank/DDBJ databases">
        <title>The genome of a short-lived fish provides insights into sex chromosome evolution and the genetic control of aging.</title>
        <authorList>
            <person name="Reichwald K."/>
            <person name="Felder M."/>
            <person name="Petzold A."/>
            <person name="Koch P."/>
            <person name="Groth M."/>
            <person name="Platzer M."/>
        </authorList>
    </citation>
    <scope>NUCLEOTIDE SEQUENCE</scope>
    <source>
        <tissue evidence="1">Brain</tissue>
    </source>
</reference>
<gene>
    <name evidence="1" type="primary">Nfu_g_1_009891</name>
</gene>
<organism evidence="1">
    <name type="scientific">Nothobranchius kadleci</name>
    <name type="common">African annual killifish</name>
    <dbReference type="NCBI Taxonomy" id="1051664"/>
    <lineage>
        <taxon>Eukaryota</taxon>
        <taxon>Metazoa</taxon>
        <taxon>Chordata</taxon>
        <taxon>Craniata</taxon>
        <taxon>Vertebrata</taxon>
        <taxon>Euteleostomi</taxon>
        <taxon>Actinopterygii</taxon>
        <taxon>Neopterygii</taxon>
        <taxon>Teleostei</taxon>
        <taxon>Neoteleostei</taxon>
        <taxon>Acanthomorphata</taxon>
        <taxon>Ovalentaria</taxon>
        <taxon>Atherinomorphae</taxon>
        <taxon>Cyprinodontiformes</taxon>
        <taxon>Nothobranchiidae</taxon>
        <taxon>Nothobranchius</taxon>
    </lineage>
</organism>
<feature type="non-terminal residue" evidence="1">
    <location>
        <position position="1"/>
    </location>
</feature>
<accession>A0A1A8EIM1</accession>
<name>A0A1A8EIM1_NOTKA</name>